<keyword evidence="3" id="KW-1003">Cell membrane</keyword>
<dbReference type="Proteomes" id="UP001529340">
    <property type="component" value="Unassembled WGS sequence"/>
</dbReference>
<comment type="subcellular location">
    <subcellularLocation>
        <location evidence="1">Cell membrane</location>
        <topology evidence="1">Multi-pass membrane protein</topology>
    </subcellularLocation>
</comment>
<dbReference type="PROSITE" id="PS51098">
    <property type="entry name" value="PTS_EIIB_TYPE_1"/>
    <property type="match status" value="1"/>
</dbReference>
<dbReference type="CDD" id="cd00212">
    <property type="entry name" value="PTS_IIB_glc"/>
    <property type="match status" value="1"/>
</dbReference>
<feature type="transmembrane region" description="Helical" evidence="12">
    <location>
        <begin position="396"/>
        <end position="418"/>
    </location>
</feature>
<evidence type="ECO:0000259" key="13">
    <source>
        <dbReference type="PROSITE" id="PS51098"/>
    </source>
</evidence>
<feature type="domain" description="PTS EIIC type-1" evidence="14">
    <location>
        <begin position="6"/>
        <end position="430"/>
    </location>
</feature>
<dbReference type="InterPro" id="IPR036878">
    <property type="entry name" value="Glu_permease_IIB"/>
</dbReference>
<dbReference type="PANTHER" id="PTHR30009:SF12">
    <property type="entry name" value="PHOSPHOTRANSFERASE IIC COMPONENT GLVC"/>
    <property type="match status" value="1"/>
</dbReference>
<dbReference type="Pfam" id="PF00367">
    <property type="entry name" value="PTS_EIIB"/>
    <property type="match status" value="1"/>
</dbReference>
<feature type="active site" description="Phosphocysteine intermediate; for EIIB activity" evidence="11">
    <location>
        <position position="480"/>
    </location>
</feature>
<feature type="transmembrane region" description="Helical" evidence="12">
    <location>
        <begin position="145"/>
        <end position="165"/>
    </location>
</feature>
<feature type="transmembrane region" description="Helical" evidence="12">
    <location>
        <begin position="87"/>
        <end position="107"/>
    </location>
</feature>
<keyword evidence="9 12" id="KW-1133">Transmembrane helix</keyword>
<evidence type="ECO:0000313" key="15">
    <source>
        <dbReference type="EMBL" id="MDM8157530.1"/>
    </source>
</evidence>
<keyword evidence="5" id="KW-0808">Transferase</keyword>
<evidence type="ECO:0000256" key="9">
    <source>
        <dbReference type="ARBA" id="ARBA00022989"/>
    </source>
</evidence>
<dbReference type="NCBIfam" id="TIGR00826">
    <property type="entry name" value="EIIB_glc"/>
    <property type="match status" value="1"/>
</dbReference>
<feature type="transmembrane region" description="Helical" evidence="12">
    <location>
        <begin position="186"/>
        <end position="206"/>
    </location>
</feature>
<organism evidence="15 16">
    <name type="scientific">Amedibacillus dolichus</name>
    <dbReference type="NCBI Taxonomy" id="31971"/>
    <lineage>
        <taxon>Bacteria</taxon>
        <taxon>Bacillati</taxon>
        <taxon>Bacillota</taxon>
        <taxon>Erysipelotrichia</taxon>
        <taxon>Erysipelotrichales</taxon>
        <taxon>Erysipelotrichaceae</taxon>
        <taxon>Amedibacillus</taxon>
    </lineage>
</organism>
<keyword evidence="7 12" id="KW-0812">Transmembrane</keyword>
<feature type="transmembrane region" description="Helical" evidence="12">
    <location>
        <begin position="49"/>
        <end position="80"/>
    </location>
</feature>
<dbReference type="PANTHER" id="PTHR30009">
    <property type="entry name" value="CYTOCHROME C-TYPE SYNTHESIS PROTEIN AND PTS TRANSMEMBRANE COMPONENT"/>
    <property type="match status" value="1"/>
</dbReference>
<protein>
    <submittedName>
        <fullName evidence="15">PTS transporter subunit EIIC</fullName>
    </submittedName>
</protein>
<keyword evidence="6" id="KW-0598">Phosphotransferase system</keyword>
<dbReference type="PROSITE" id="PS51103">
    <property type="entry name" value="PTS_EIIC_TYPE_1"/>
    <property type="match status" value="1"/>
</dbReference>
<accession>A0ABT7UDR4</accession>
<evidence type="ECO:0000256" key="6">
    <source>
        <dbReference type="ARBA" id="ARBA00022683"/>
    </source>
</evidence>
<feature type="transmembrane region" description="Helical" evidence="12">
    <location>
        <begin position="322"/>
        <end position="340"/>
    </location>
</feature>
<feature type="transmembrane region" description="Helical" evidence="12">
    <location>
        <begin position="212"/>
        <end position="234"/>
    </location>
</feature>
<dbReference type="EMBL" id="JAUDCG010000032">
    <property type="protein sequence ID" value="MDM8157530.1"/>
    <property type="molecule type" value="Genomic_DNA"/>
</dbReference>
<evidence type="ECO:0000256" key="11">
    <source>
        <dbReference type="PROSITE-ProRule" id="PRU00421"/>
    </source>
</evidence>
<evidence type="ECO:0000256" key="3">
    <source>
        <dbReference type="ARBA" id="ARBA00022475"/>
    </source>
</evidence>
<dbReference type="RefSeq" id="WP_289607976.1">
    <property type="nucleotide sequence ID" value="NZ_JAUDCG010000032.1"/>
</dbReference>
<keyword evidence="2" id="KW-0813">Transport</keyword>
<dbReference type="Pfam" id="PF02378">
    <property type="entry name" value="PTS_EIIC"/>
    <property type="match status" value="1"/>
</dbReference>
<comment type="caution">
    <text evidence="15">The sequence shown here is derived from an EMBL/GenBank/DDBJ whole genome shotgun (WGS) entry which is preliminary data.</text>
</comment>
<keyword evidence="16" id="KW-1185">Reference proteome</keyword>
<evidence type="ECO:0000313" key="16">
    <source>
        <dbReference type="Proteomes" id="UP001529340"/>
    </source>
</evidence>
<dbReference type="InterPro" id="IPR001996">
    <property type="entry name" value="PTS_IIB_1"/>
</dbReference>
<evidence type="ECO:0000256" key="7">
    <source>
        <dbReference type="ARBA" id="ARBA00022692"/>
    </source>
</evidence>
<evidence type="ECO:0000256" key="2">
    <source>
        <dbReference type="ARBA" id="ARBA00022448"/>
    </source>
</evidence>
<keyword evidence="8" id="KW-0418">Kinase</keyword>
<reference evidence="15 16" key="3">
    <citation type="submission" date="2023-06" db="EMBL/GenBank/DDBJ databases">
        <authorList>
            <person name="Zeman M."/>
            <person name="Kubasova T."/>
            <person name="Jahodarova E."/>
            <person name="Nykrynova M."/>
            <person name="Rychlik I."/>
        </authorList>
    </citation>
    <scope>NUCLEOTIDE SEQUENCE [LARGE SCALE GENOMIC DNA]</scope>
    <source>
        <strain evidence="15 16">ET39</strain>
    </source>
</reference>
<gene>
    <name evidence="15" type="ORF">QUV96_07755</name>
</gene>
<evidence type="ECO:0000256" key="4">
    <source>
        <dbReference type="ARBA" id="ARBA00022597"/>
    </source>
</evidence>
<evidence type="ECO:0000256" key="8">
    <source>
        <dbReference type="ARBA" id="ARBA00022777"/>
    </source>
</evidence>
<keyword evidence="10 12" id="KW-0472">Membrane</keyword>
<dbReference type="PROSITE" id="PS01035">
    <property type="entry name" value="PTS_EIIB_TYPE_1_CYS"/>
    <property type="match status" value="1"/>
</dbReference>
<sequence length="537" mass="58676">MEKSLSNLTSKFQYFGGAMMIPIICLVVCGFCMGISAPLVNFILPQGSIFWIIASLFMKMGSLIMANIPIWFTVGIAFGLSRENKGWAALAGIFMMMLVNCVISTLLELNGITAATANVEGLMALGKTAEEAEVMVPMFKSVAGIFTYDMSIFISLICGGMTGFLMNKWGNKKLPDMLSFFGGAKFIILITPIVAAVIGSILYYVWPFINALIQSLSNFIATSGLLGTFVHRVIDRSLLPFGMHHLINFPLFYSPLGGSMVVDGVEYFGTVQIGNALTASKTATSYLIRSYSQGKLVVNVAGWGGAMLAMYHTSRKENRKKMLSIMIPALFTAAFVGVTEPMEFTVLFASPLLYYFVHVPLAGLAAVLCEAFQISGGGDAILFGISTVLQPQKVHMMAYIWIMPLFFVLYYVSFRFMITKFNIMTPGRAEAAEVKFADHDEIKARQKGETKKIAAGDDVLAENIVDGFGGADNILSVENCATRLRVKVKDAARVFDQSFWTDTLGAMGVVKNGENYQIIFGPKVINICSDVKRILGF</sequence>
<evidence type="ECO:0000259" key="14">
    <source>
        <dbReference type="PROSITE" id="PS51103"/>
    </source>
</evidence>
<reference evidence="15 16" key="2">
    <citation type="submission" date="2023-06" db="EMBL/GenBank/DDBJ databases">
        <title>Identification and characterization of horizontal gene transfer across gut microbiota members of farm animals based on homology search.</title>
        <authorList>
            <person name="Schwarzerova J."/>
            <person name="Nykrynova M."/>
            <person name="Jureckova K."/>
            <person name="Cejkova D."/>
            <person name="Rychlik I."/>
        </authorList>
    </citation>
    <scope>NUCLEOTIDE SEQUENCE [LARGE SCALE GENOMIC DNA]</scope>
    <source>
        <strain evidence="15 16">ET39</strain>
    </source>
</reference>
<dbReference type="SUPFAM" id="SSF55604">
    <property type="entry name" value="Glucose permease domain IIB"/>
    <property type="match status" value="1"/>
</dbReference>
<feature type="transmembrane region" description="Helical" evidence="12">
    <location>
        <begin position="352"/>
        <end position="375"/>
    </location>
</feature>
<dbReference type="InterPro" id="IPR050429">
    <property type="entry name" value="PTS_Glucose_EIICBA"/>
</dbReference>
<dbReference type="InterPro" id="IPR018113">
    <property type="entry name" value="PTrfase_EIIB_Cys"/>
</dbReference>
<dbReference type="Gene3D" id="3.30.1360.60">
    <property type="entry name" value="Glucose permease domain IIB"/>
    <property type="match status" value="1"/>
</dbReference>
<feature type="domain" description="PTS EIIB type-1" evidence="13">
    <location>
        <begin position="458"/>
        <end position="537"/>
    </location>
</feature>
<dbReference type="InterPro" id="IPR013013">
    <property type="entry name" value="PTS_EIIC_1"/>
</dbReference>
<keyword evidence="4" id="KW-0762">Sugar transport</keyword>
<name>A0ABT7UDR4_9FIRM</name>
<evidence type="ECO:0000256" key="1">
    <source>
        <dbReference type="ARBA" id="ARBA00004651"/>
    </source>
</evidence>
<evidence type="ECO:0000256" key="10">
    <source>
        <dbReference type="ARBA" id="ARBA00023136"/>
    </source>
</evidence>
<dbReference type="InterPro" id="IPR003352">
    <property type="entry name" value="PTS_EIIC"/>
</dbReference>
<evidence type="ECO:0000256" key="12">
    <source>
        <dbReference type="SAM" id="Phobius"/>
    </source>
</evidence>
<feature type="transmembrane region" description="Helical" evidence="12">
    <location>
        <begin position="12"/>
        <end position="37"/>
    </location>
</feature>
<reference evidence="16" key="1">
    <citation type="submission" date="2023-06" db="EMBL/GenBank/DDBJ databases">
        <title>Identification and characterization of horizontal gene transfer across gut microbiota members of farm animals based on homology search.</title>
        <authorList>
            <person name="Zeman M."/>
            <person name="Kubasova T."/>
            <person name="Jahodarova E."/>
            <person name="Nykrynova M."/>
            <person name="Rychlik I."/>
        </authorList>
    </citation>
    <scope>NUCLEOTIDE SEQUENCE [LARGE SCALE GENOMIC DNA]</scope>
    <source>
        <strain evidence="16">ET39</strain>
    </source>
</reference>
<proteinExistence type="predicted"/>
<evidence type="ECO:0000256" key="5">
    <source>
        <dbReference type="ARBA" id="ARBA00022679"/>
    </source>
</evidence>